<dbReference type="AlphaFoldDB" id="U6MF19"/>
<dbReference type="OMA" id="ELYLCER"/>
<name>U6MF19_EIMMA</name>
<feature type="region of interest" description="Disordered" evidence="1">
    <location>
        <begin position="497"/>
        <end position="578"/>
    </location>
</feature>
<reference evidence="2" key="2">
    <citation type="submission" date="2013-10" db="EMBL/GenBank/DDBJ databases">
        <authorList>
            <person name="Aslett M."/>
        </authorList>
    </citation>
    <scope>NUCLEOTIDE SEQUENCE [LARGE SCALE GENOMIC DNA]</scope>
    <source>
        <strain evidence="2">Weybridge</strain>
    </source>
</reference>
<feature type="compositionally biased region" description="Low complexity" evidence="1">
    <location>
        <begin position="497"/>
        <end position="506"/>
    </location>
</feature>
<accession>U6MF19</accession>
<feature type="compositionally biased region" description="Basic and acidic residues" evidence="1">
    <location>
        <begin position="507"/>
        <end position="534"/>
    </location>
</feature>
<dbReference type="VEuPathDB" id="ToxoDB:EMWEY_00037290"/>
<evidence type="ECO:0000313" key="2">
    <source>
        <dbReference type="EMBL" id="CDJ61034.1"/>
    </source>
</evidence>
<evidence type="ECO:0000256" key="1">
    <source>
        <dbReference type="SAM" id="MobiDB-lite"/>
    </source>
</evidence>
<proteinExistence type="predicted"/>
<feature type="compositionally biased region" description="Low complexity" evidence="1">
    <location>
        <begin position="208"/>
        <end position="220"/>
    </location>
</feature>
<feature type="region of interest" description="Disordered" evidence="1">
    <location>
        <begin position="207"/>
        <end position="226"/>
    </location>
</feature>
<feature type="region of interest" description="Disordered" evidence="1">
    <location>
        <begin position="1"/>
        <end position="37"/>
    </location>
</feature>
<organism evidence="2 3">
    <name type="scientific">Eimeria maxima</name>
    <name type="common">Coccidian parasite</name>
    <dbReference type="NCBI Taxonomy" id="5804"/>
    <lineage>
        <taxon>Eukaryota</taxon>
        <taxon>Sar</taxon>
        <taxon>Alveolata</taxon>
        <taxon>Apicomplexa</taxon>
        <taxon>Conoidasida</taxon>
        <taxon>Coccidia</taxon>
        <taxon>Eucoccidiorida</taxon>
        <taxon>Eimeriorina</taxon>
        <taxon>Eimeriidae</taxon>
        <taxon>Eimeria</taxon>
    </lineage>
</organism>
<feature type="compositionally biased region" description="Low complexity" evidence="1">
    <location>
        <begin position="416"/>
        <end position="426"/>
    </location>
</feature>
<reference evidence="2" key="1">
    <citation type="submission" date="2013-10" db="EMBL/GenBank/DDBJ databases">
        <title>Genomic analysis of the causative agents of coccidiosis in chickens.</title>
        <authorList>
            <person name="Reid A.J."/>
            <person name="Blake D."/>
            <person name="Billington K."/>
            <person name="Browne H."/>
            <person name="Dunn M."/>
            <person name="Hung S."/>
            <person name="Kawahara F."/>
            <person name="Miranda-Saavedra D."/>
            <person name="Mourier T."/>
            <person name="Nagra H."/>
            <person name="Otto T.D."/>
            <person name="Rawlings N."/>
            <person name="Sanchez A."/>
            <person name="Sanders M."/>
            <person name="Subramaniam C."/>
            <person name="Tay Y."/>
            <person name="Dear P."/>
            <person name="Doerig C."/>
            <person name="Gruber A."/>
            <person name="Parkinson J."/>
            <person name="Shirley M."/>
            <person name="Wan K.L."/>
            <person name="Berriman M."/>
            <person name="Tomley F."/>
            <person name="Pain A."/>
        </authorList>
    </citation>
    <scope>NUCLEOTIDE SEQUENCE [LARGE SCALE GENOMIC DNA]</scope>
    <source>
        <strain evidence="2">Weybridge</strain>
    </source>
</reference>
<dbReference type="OrthoDB" id="348477at2759"/>
<dbReference type="EMBL" id="HG721987">
    <property type="protein sequence ID" value="CDJ61034.1"/>
    <property type="molecule type" value="Genomic_DNA"/>
</dbReference>
<protein>
    <submittedName>
        <fullName evidence="2">Uncharacterized protein</fullName>
    </submittedName>
</protein>
<feature type="region of interest" description="Disordered" evidence="1">
    <location>
        <begin position="57"/>
        <end position="85"/>
    </location>
</feature>
<gene>
    <name evidence="2" type="ORF">EMWEY_00037290</name>
</gene>
<feature type="region of interest" description="Disordered" evidence="1">
    <location>
        <begin position="413"/>
        <end position="445"/>
    </location>
</feature>
<evidence type="ECO:0000313" key="3">
    <source>
        <dbReference type="Proteomes" id="UP000030763"/>
    </source>
</evidence>
<feature type="region of interest" description="Disordered" evidence="1">
    <location>
        <begin position="337"/>
        <end position="372"/>
    </location>
</feature>
<dbReference type="GeneID" id="25337715"/>
<feature type="region of interest" description="Disordered" evidence="1">
    <location>
        <begin position="120"/>
        <end position="143"/>
    </location>
</feature>
<keyword evidence="3" id="KW-1185">Reference proteome</keyword>
<sequence>MVSDGPQAEGRSPSEGPSKGPSKGPTGGPFGGAPTQLKRRMALAQYLLYQVRRSREAHYPGTSKKLDPHAGLPGGSPEEGTGGSAADIAAAGAEGLADALDPSVPVSVLLQSVSADDDAADDAASSSATEKAPMEARGRAGRAAAAVEPSWGALARETVAAAGRPPHEALELYLCERLLPVLDSALAALCRFVEQLQADERQYEQSLQQQQQHQQQQQQQEGAGGGHGPCLFLGHGLKSRFDPLVWLGQYLLRQGKAAEAYEKASCASSATAETKTPASSTGAAATDPWVRGEHLRHSELPYYWAIAEAVREERAWRALEALRPQTEQFVYTHIQRLQQEQQNEEEEETHHSTENVHQQQDEQQQQQQPSERCQLTAEDLPAVLQALDAAWGLEEHEGLFAAVFFAEDDGGTEDFSLPSSSRSSRPSARELHLQHSNRSSSSSNIVGACSNVPLEVADSSNITFAELWDFVAACLQRCPSLKQAIFEHALSSVSSTTTEQQQQKQQQKQEKRAEQQHTQKQVQEGKRRQEEREQQQQQQEQEADEGGQHLPADIEIRRGGSEGDNKDSDEEQQRQEQP</sequence>
<dbReference type="RefSeq" id="XP_013337684.1">
    <property type="nucleotide sequence ID" value="XM_013482230.1"/>
</dbReference>
<feature type="compositionally biased region" description="Basic and acidic residues" evidence="1">
    <location>
        <begin position="57"/>
        <end position="68"/>
    </location>
</feature>
<dbReference type="Proteomes" id="UP000030763">
    <property type="component" value="Unassembled WGS sequence"/>
</dbReference>
<feature type="compositionally biased region" description="Low complexity" evidence="1">
    <location>
        <begin position="75"/>
        <end position="85"/>
    </location>
</feature>
<feature type="compositionally biased region" description="Low complexity" evidence="1">
    <location>
        <begin position="10"/>
        <end position="24"/>
    </location>
</feature>
<feature type="compositionally biased region" description="Basic and acidic residues" evidence="1">
    <location>
        <begin position="552"/>
        <end position="578"/>
    </location>
</feature>